<keyword evidence="2" id="KW-1185">Reference proteome</keyword>
<dbReference type="OrthoDB" id="9800737at2"/>
<evidence type="ECO:0000313" key="1">
    <source>
        <dbReference type="EMBL" id="ACI17046.1"/>
    </source>
</evidence>
<dbReference type="PIRSF" id="PIRSF018567">
    <property type="entry name" value="AcoX"/>
    <property type="match status" value="1"/>
</dbReference>
<dbReference type="GO" id="GO:0006741">
    <property type="term" value="P:NADP+ biosynthetic process"/>
    <property type="evidence" value="ECO:0007669"/>
    <property type="project" value="InterPro"/>
</dbReference>
<protein>
    <submittedName>
        <fullName evidence="1">Acetoin catabolism protein X</fullName>
    </submittedName>
</protein>
<dbReference type="Gene3D" id="3.40.50.10330">
    <property type="entry name" value="Probable inorganic polyphosphate/atp-NAD kinase, domain 1"/>
    <property type="match status" value="1"/>
</dbReference>
<dbReference type="InterPro" id="IPR011391">
    <property type="entry name" value="AcoX_kinase"/>
</dbReference>
<dbReference type="Proteomes" id="UP000001732">
    <property type="component" value="Chromosome"/>
</dbReference>
<dbReference type="AlphaFoldDB" id="B5Y8U3"/>
<gene>
    <name evidence="1" type="ordered locus">COPRO5265_0852</name>
</gene>
<dbReference type="EMBL" id="CP001145">
    <property type="protein sequence ID" value="ACI17046.1"/>
    <property type="molecule type" value="Genomic_DNA"/>
</dbReference>
<dbReference type="PANTHER" id="PTHR40697">
    <property type="entry name" value="ACETOIN CATABOLISM PROTEIN X"/>
    <property type="match status" value="1"/>
</dbReference>
<proteinExistence type="predicted"/>
<dbReference type="InterPro" id="IPR017438">
    <property type="entry name" value="ATP-NAD_kinase_N"/>
</dbReference>
<dbReference type="STRING" id="309798.COPRO5265_0852"/>
<dbReference type="GO" id="GO:0051287">
    <property type="term" value="F:NAD binding"/>
    <property type="evidence" value="ECO:0007669"/>
    <property type="project" value="UniProtKB-ARBA"/>
</dbReference>
<dbReference type="InterPro" id="IPR039065">
    <property type="entry name" value="AcoX-like"/>
</dbReference>
<dbReference type="InterPro" id="IPR002504">
    <property type="entry name" value="NADK"/>
</dbReference>
<name>B5Y8U3_COPPD</name>
<dbReference type="GO" id="GO:0003951">
    <property type="term" value="F:NAD+ kinase activity"/>
    <property type="evidence" value="ECO:0007669"/>
    <property type="project" value="InterPro"/>
</dbReference>
<dbReference type="eggNOG" id="COG1597">
    <property type="taxonomic scope" value="Bacteria"/>
</dbReference>
<dbReference type="Pfam" id="PF01513">
    <property type="entry name" value="NAD_kinase"/>
    <property type="match status" value="1"/>
</dbReference>
<sequence length="330" mass="36415">MKKHSIGIIANPQSGRDIRRLVAHASVFDNEEKVNIVERLLATWNTMGLSSVLFMPDSYNIVYRAAERIRNLRVNLEQLDMKPLFTDKDTLMAASLMQGNVDAIVVIGGDGTNRAAIKGLNPKDSTPIVSISTGTNNVFPSMVEATIAALAAWTMTSEIIDQKQVTNQEKFLKISWDGNEDIALIDIAFTKERFVGSRAVWDPKSISAVFCSRARPENVGFSSLLGFLCPSNQYDPYGSYAILDSSGESILFPMAPGKIERVQVGEYGHFEENKPFTFVLRDGTVALDGEREIEVFRPTEFAIELSCQGPLTVNVPKALELGVEEGLFKN</sequence>
<organism evidence="1 2">
    <name type="scientific">Coprothermobacter proteolyticus (strain ATCC 35245 / DSM 5265 / OCM 4 / BT)</name>
    <dbReference type="NCBI Taxonomy" id="309798"/>
    <lineage>
        <taxon>Bacteria</taxon>
        <taxon>Pseudomonadati</taxon>
        <taxon>Coprothermobacterota</taxon>
        <taxon>Coprothermobacteria</taxon>
        <taxon>Coprothermobacterales</taxon>
        <taxon>Coprothermobacteraceae</taxon>
        <taxon>Coprothermobacter</taxon>
    </lineage>
</organism>
<dbReference type="KEGG" id="cpo:COPRO5265_0852"/>
<reference evidence="1 2" key="2">
    <citation type="journal article" date="2014" name="Genome Announc.">
        <title>Complete Genome Sequence of Coprothermobacter proteolyticus DSM 5265.</title>
        <authorList>
            <person name="Alexiev A."/>
            <person name="Coil D.A."/>
            <person name="Badger J.H."/>
            <person name="Enticknap J."/>
            <person name="Ward N."/>
            <person name="Robb F.T."/>
            <person name="Eisen J.A."/>
        </authorList>
    </citation>
    <scope>NUCLEOTIDE SEQUENCE [LARGE SCALE GENOMIC DNA]</scope>
    <source>
        <strain evidence="2">ATCC 35245 / DSM 5265 / OCM 4 / BT</strain>
    </source>
</reference>
<dbReference type="GO" id="GO:0005524">
    <property type="term" value="F:ATP binding"/>
    <property type="evidence" value="ECO:0007669"/>
    <property type="project" value="UniProtKB-ARBA"/>
</dbReference>
<dbReference type="InterPro" id="IPR016064">
    <property type="entry name" value="NAD/diacylglycerol_kinase_sf"/>
</dbReference>
<accession>B5Y8U3</accession>
<dbReference type="HOGENOM" id="CLU_786821_0_0_9"/>
<dbReference type="PANTHER" id="PTHR40697:SF3">
    <property type="entry name" value="ACETOIN CATABOLISM PROTEIN X"/>
    <property type="match status" value="1"/>
</dbReference>
<dbReference type="SUPFAM" id="SSF111331">
    <property type="entry name" value="NAD kinase/diacylglycerol kinase-like"/>
    <property type="match status" value="1"/>
</dbReference>
<evidence type="ECO:0000313" key="2">
    <source>
        <dbReference type="Proteomes" id="UP000001732"/>
    </source>
</evidence>
<dbReference type="RefSeq" id="WP_012543698.1">
    <property type="nucleotide sequence ID" value="NC_011295.1"/>
</dbReference>
<reference evidence="2" key="1">
    <citation type="submission" date="2008-08" db="EMBL/GenBank/DDBJ databases">
        <title>The complete genome sequence of Coprothermobacter proteolyticus strain ATCC 5245 / DSM 5265 / BT.</title>
        <authorList>
            <person name="Dodson R.J."/>
            <person name="Durkin A.S."/>
            <person name="Wu M."/>
            <person name="Eisen J."/>
            <person name="Sutton G."/>
        </authorList>
    </citation>
    <scope>NUCLEOTIDE SEQUENCE [LARGE SCALE GENOMIC DNA]</scope>
    <source>
        <strain evidence="2">ATCC 35245 / DSM 5265 / OCM 4 / BT</strain>
    </source>
</reference>